<accession>A0ABY7AX18</accession>
<protein>
    <submittedName>
        <fullName evidence="2">DUF2961 domain-containing protein</fullName>
    </submittedName>
</protein>
<gene>
    <name evidence="2" type="ORF">ORV05_25180</name>
</gene>
<dbReference type="Proteomes" id="UP001163203">
    <property type="component" value="Chromosome"/>
</dbReference>
<evidence type="ECO:0000256" key="1">
    <source>
        <dbReference type="SAM" id="MobiDB-lite"/>
    </source>
</evidence>
<sequence>MPKPSFVMPENWRRPSLVALGLLLVAGLTAAMPAVARGSDSPDGSDSADSADSATVAAGADKGPVGWETYRSLSGLARLRPGEQVKQFSSFDRTGGNDDGFNGTYSCLRHEPGGECVIAEAHGAGEISSMWFTYAADSVAAIGGITVELDGRVVLQGSLQDIVDGRKGAPFVWPLVGNPADTMGGSVIKVPMPYTNSMRITTQNNPHFYHVTYRQFADATGVHTFDPSDQALDVLARLRGYGIRDPKPPAPRASTQDSGVALAPGASLSLPVTGGARQLTRLELRLPQVSAAPAVYDDGRAFGPGRSEFTAAIAPGNQGVRVTRRYDAGIGNQRASLAVDGRQAGDWAPGAAAPGTWADQTIEIPASMTAGRSSLRLTNTFVSSDVDFNEFRYEIHSRIGGQWVRTDVMDVGPNHVSDEAVHGYRITGATWAGLRWFRYPVPADRVAASAAVLAGLRLRITFDGRTTVDAPVGEFFGSGLGKYASRTLLHSIDTAEDGAFTSWWPMPYAREATVELVNGSGVAIGDGRLAVTSAPDPSVVDGLRSGALGYFHATARRGDTVDGQDWSFLNASGRGLFYGVTTTMRGHIPPGPVSQLNYLEGDERMYPDGSASPAMYGTGSEDFYESGWYFQDARDGAVEGVPYAMPQAGMVGHETAADGCQYVCLGAYRLMIADAVPFGDGVEFDIEHGDRSSMPAEYSSTAYWYGQADLSLRSGDTVDLADDGSRATHGYSAEGETRTTLTSTFEGKGDRTPVTGGVTYATGTIRFTAKTDPGNRGLRLRRTSDQALPFQQANVYVDDRLVGEWYQPLGNAFSRWLEDAFDVPAWATAGKQAVQVRIEPIGGAPSWSSARYTIYSQVGAAAPPAD</sequence>
<reference evidence="2" key="1">
    <citation type="submission" date="2022-11" db="EMBL/GenBank/DDBJ databases">
        <authorList>
            <person name="Mo P."/>
        </authorList>
    </citation>
    <scope>NUCLEOTIDE SEQUENCE</scope>
    <source>
        <strain evidence="2">HUAS 11-8</strain>
    </source>
</reference>
<evidence type="ECO:0000313" key="3">
    <source>
        <dbReference type="Proteomes" id="UP001163203"/>
    </source>
</evidence>
<dbReference type="RefSeq" id="WP_268754478.1">
    <property type="nucleotide sequence ID" value="NZ_CP113836.1"/>
</dbReference>
<dbReference type="Gene3D" id="2.60.120.1390">
    <property type="match status" value="3"/>
</dbReference>
<keyword evidence="3" id="KW-1185">Reference proteome</keyword>
<evidence type="ECO:0000313" key="2">
    <source>
        <dbReference type="EMBL" id="WAL64250.1"/>
    </source>
</evidence>
<organism evidence="2 3">
    <name type="scientific">Amycolatopsis cynarae</name>
    <dbReference type="NCBI Taxonomy" id="2995223"/>
    <lineage>
        <taxon>Bacteria</taxon>
        <taxon>Bacillati</taxon>
        <taxon>Actinomycetota</taxon>
        <taxon>Actinomycetes</taxon>
        <taxon>Pseudonocardiales</taxon>
        <taxon>Pseudonocardiaceae</taxon>
        <taxon>Amycolatopsis</taxon>
    </lineage>
</organism>
<dbReference type="EMBL" id="CP113836">
    <property type="protein sequence ID" value="WAL64250.1"/>
    <property type="molecule type" value="Genomic_DNA"/>
</dbReference>
<name>A0ABY7AX18_9PSEU</name>
<dbReference type="Pfam" id="PF11175">
    <property type="entry name" value="DUF2961"/>
    <property type="match status" value="1"/>
</dbReference>
<feature type="compositionally biased region" description="Low complexity" evidence="1">
    <location>
        <begin position="38"/>
        <end position="60"/>
    </location>
</feature>
<proteinExistence type="predicted"/>
<feature type="region of interest" description="Disordered" evidence="1">
    <location>
        <begin position="36"/>
        <end position="60"/>
    </location>
</feature>
<dbReference type="InterPro" id="IPR021345">
    <property type="entry name" value="DUF2961"/>
</dbReference>